<protein>
    <submittedName>
        <fullName evidence="2">Uncharacterized protein</fullName>
    </submittedName>
</protein>
<organism evidence="2 3">
    <name type="scientific">Lepraria neglecta</name>
    <dbReference type="NCBI Taxonomy" id="209136"/>
    <lineage>
        <taxon>Eukaryota</taxon>
        <taxon>Fungi</taxon>
        <taxon>Dikarya</taxon>
        <taxon>Ascomycota</taxon>
        <taxon>Pezizomycotina</taxon>
        <taxon>Lecanoromycetes</taxon>
        <taxon>OSLEUM clade</taxon>
        <taxon>Lecanoromycetidae</taxon>
        <taxon>Lecanorales</taxon>
        <taxon>Lecanorineae</taxon>
        <taxon>Stereocaulaceae</taxon>
        <taxon>Lepraria</taxon>
    </lineage>
</organism>
<sequence length="131" mass="14349">MAPAFVVPPTGPAIAPPDVQVFQFLPGMVPGHTRDLSDNLQGSEEIATFPINNPNSPPDISEKDQLTATGAFAAMFVGFLVVMAPMFVFRKIRERKRATRARQLLFSDVETGEDGNMMFNGEMLAGYDSER</sequence>
<accession>A0AAE0DFG0</accession>
<proteinExistence type="predicted"/>
<feature type="transmembrane region" description="Helical" evidence="1">
    <location>
        <begin position="66"/>
        <end position="89"/>
    </location>
</feature>
<dbReference type="EMBL" id="JASNWA010000011">
    <property type="protein sequence ID" value="KAK3167484.1"/>
    <property type="molecule type" value="Genomic_DNA"/>
</dbReference>
<keyword evidence="1" id="KW-0472">Membrane</keyword>
<evidence type="ECO:0000313" key="2">
    <source>
        <dbReference type="EMBL" id="KAK3167484.1"/>
    </source>
</evidence>
<comment type="caution">
    <text evidence="2">The sequence shown here is derived from an EMBL/GenBank/DDBJ whole genome shotgun (WGS) entry which is preliminary data.</text>
</comment>
<keyword evidence="3" id="KW-1185">Reference proteome</keyword>
<keyword evidence="1" id="KW-0812">Transmembrane</keyword>
<name>A0AAE0DFG0_9LECA</name>
<reference evidence="2" key="1">
    <citation type="submission" date="2022-11" db="EMBL/GenBank/DDBJ databases">
        <title>Chromosomal genome sequence assembly and mating type (MAT) locus characterization of the leprose asexual lichenized fungus Lepraria neglecta (Nyl.) Erichsen.</title>
        <authorList>
            <person name="Allen J.L."/>
            <person name="Pfeffer B."/>
        </authorList>
    </citation>
    <scope>NUCLEOTIDE SEQUENCE</scope>
    <source>
        <strain evidence="2">Allen 5258</strain>
    </source>
</reference>
<gene>
    <name evidence="2" type="ORF">OEA41_010611</name>
</gene>
<dbReference type="AlphaFoldDB" id="A0AAE0DFG0"/>
<keyword evidence="1" id="KW-1133">Transmembrane helix</keyword>
<evidence type="ECO:0000313" key="3">
    <source>
        <dbReference type="Proteomes" id="UP001276659"/>
    </source>
</evidence>
<evidence type="ECO:0000256" key="1">
    <source>
        <dbReference type="SAM" id="Phobius"/>
    </source>
</evidence>
<dbReference type="Proteomes" id="UP001276659">
    <property type="component" value="Unassembled WGS sequence"/>
</dbReference>